<dbReference type="AlphaFoldDB" id="W2XZB9"/>
<proteinExistence type="predicted"/>
<sequence>MEHAYFVLPLAAFASLTTANSRQTLSVSVFSGEEAPLGDSFHRNQSFGANRGYVH</sequence>
<comment type="caution">
    <text evidence="2">The sequence shown here is derived from an EMBL/GenBank/DDBJ whole genome shotgun (WGS) entry which is preliminary data.</text>
</comment>
<organism evidence="2 3">
    <name type="scientific">Phytophthora nicotianae P10297</name>
    <dbReference type="NCBI Taxonomy" id="1317064"/>
    <lineage>
        <taxon>Eukaryota</taxon>
        <taxon>Sar</taxon>
        <taxon>Stramenopiles</taxon>
        <taxon>Oomycota</taxon>
        <taxon>Peronosporomycetes</taxon>
        <taxon>Peronosporales</taxon>
        <taxon>Peronosporaceae</taxon>
        <taxon>Phytophthora</taxon>
    </lineage>
</organism>
<reference evidence="2 3" key="1">
    <citation type="submission" date="2013-11" db="EMBL/GenBank/DDBJ databases">
        <title>The Genome Sequence of Phytophthora parasitica P10297.</title>
        <authorList>
            <consortium name="The Broad Institute Genomics Platform"/>
            <person name="Russ C."/>
            <person name="Tyler B."/>
            <person name="Panabieres F."/>
            <person name="Shan W."/>
            <person name="Tripathy S."/>
            <person name="Grunwald N."/>
            <person name="Machado M."/>
            <person name="Johnson C.S."/>
            <person name="Walker B."/>
            <person name="Young S.K."/>
            <person name="Zeng Q."/>
            <person name="Gargeya S."/>
            <person name="Fitzgerald M."/>
            <person name="Haas B."/>
            <person name="Abouelleil A."/>
            <person name="Allen A.W."/>
            <person name="Alvarado L."/>
            <person name="Arachchi H.M."/>
            <person name="Berlin A.M."/>
            <person name="Chapman S.B."/>
            <person name="Gainer-Dewar J."/>
            <person name="Goldberg J."/>
            <person name="Griggs A."/>
            <person name="Gujja S."/>
            <person name="Hansen M."/>
            <person name="Howarth C."/>
            <person name="Imamovic A."/>
            <person name="Ireland A."/>
            <person name="Larimer J."/>
            <person name="McCowan C."/>
            <person name="Murphy C."/>
            <person name="Pearson M."/>
            <person name="Poon T.W."/>
            <person name="Priest M."/>
            <person name="Roberts A."/>
            <person name="Saif S."/>
            <person name="Shea T."/>
            <person name="Sisk P."/>
            <person name="Sykes S."/>
            <person name="Wortman J."/>
            <person name="Nusbaum C."/>
            <person name="Birren B."/>
        </authorList>
    </citation>
    <scope>NUCLEOTIDE SEQUENCE [LARGE SCALE GENOMIC DNA]</scope>
    <source>
        <strain evidence="2 3">P10297</strain>
    </source>
</reference>
<dbReference type="Proteomes" id="UP000018948">
    <property type="component" value="Unassembled WGS sequence"/>
</dbReference>
<feature type="region of interest" description="Disordered" evidence="1">
    <location>
        <begin position="35"/>
        <end position="55"/>
    </location>
</feature>
<dbReference type="EMBL" id="ANIY01005386">
    <property type="protein sequence ID" value="ETP27842.1"/>
    <property type="molecule type" value="Genomic_DNA"/>
</dbReference>
<evidence type="ECO:0000313" key="3">
    <source>
        <dbReference type="Proteomes" id="UP000018948"/>
    </source>
</evidence>
<accession>W2XZB9</accession>
<protein>
    <submittedName>
        <fullName evidence="2">Uncharacterized protein</fullName>
    </submittedName>
</protein>
<evidence type="ECO:0000256" key="1">
    <source>
        <dbReference type="SAM" id="MobiDB-lite"/>
    </source>
</evidence>
<evidence type="ECO:0000313" key="2">
    <source>
        <dbReference type="EMBL" id="ETP27842.1"/>
    </source>
</evidence>
<name>W2XZB9_PHYNI</name>
<gene>
    <name evidence="2" type="ORF">F442_22873</name>
</gene>